<organism evidence="1 2">
    <name type="scientific">ssRNA phage SRR7976325_23</name>
    <dbReference type="NCBI Taxonomy" id="2786711"/>
    <lineage>
        <taxon>Viruses</taxon>
        <taxon>Riboviria</taxon>
        <taxon>Orthornavirae</taxon>
        <taxon>Lenarviricota</taxon>
        <taxon>Leviviricetes</taxon>
        <taxon>Timlovirales</taxon>
        <taxon>Steitzviridae</taxon>
        <taxon>Tamanovirus</taxon>
        <taxon>Tamanovirus pelenecus</taxon>
    </lineage>
</organism>
<reference evidence="1" key="1">
    <citation type="submission" date="2020-09" db="EMBL/GenBank/DDBJ databases">
        <title>Leviviricetes taxonomy.</title>
        <authorList>
            <person name="Stockdale S.R."/>
            <person name="Callanan J."/>
            <person name="Adriaenssens E.M."/>
            <person name="Kuhn J.H."/>
            <person name="Rumnieks J."/>
            <person name="Shkoporov A."/>
            <person name="Draper L.A."/>
            <person name="Ross P."/>
            <person name="Hill C."/>
        </authorList>
    </citation>
    <scope>NUCLEOTIDE SEQUENCE</scope>
</reference>
<dbReference type="Proteomes" id="UP000682286">
    <property type="component" value="Segment"/>
</dbReference>
<accession>A0A8S5L1G0</accession>
<keyword evidence="2" id="KW-1185">Reference proteome</keyword>
<keyword evidence="1" id="KW-0167">Capsid protein</keyword>
<keyword evidence="1" id="KW-0946">Virion</keyword>
<evidence type="ECO:0000313" key="1">
    <source>
        <dbReference type="EMBL" id="DAD51189.1"/>
    </source>
</evidence>
<sequence length="122" mass="13030">MAFADPQTITVDGTSFACARSFTGTEMGKFVSADTSYKLEVTPRVLRTGRTQRSAAAINTKVTADPLVTTTNIRVSDTIRLVIDRPAQGYSDAEVVKQVSGFIAWLTASSNANLVKLVAGEN</sequence>
<gene>
    <name evidence="1" type="primary">SRR7976325_23_2</name>
</gene>
<dbReference type="GeneID" id="80400788"/>
<dbReference type="GO" id="GO:0019028">
    <property type="term" value="C:viral capsid"/>
    <property type="evidence" value="ECO:0007669"/>
    <property type="project" value="UniProtKB-KW"/>
</dbReference>
<proteinExistence type="predicted"/>
<evidence type="ECO:0000313" key="2">
    <source>
        <dbReference type="Proteomes" id="UP000682286"/>
    </source>
</evidence>
<protein>
    <submittedName>
        <fullName evidence="1">Coat protein</fullName>
    </submittedName>
</protein>
<dbReference type="RefSeq" id="YP_010771141.1">
    <property type="nucleotide sequence ID" value="NC_074499.1"/>
</dbReference>
<dbReference type="EMBL" id="BK013747">
    <property type="protein sequence ID" value="DAD51189.1"/>
    <property type="molecule type" value="Genomic_RNA"/>
</dbReference>
<name>A0A8S5L1G0_9VIRU</name>
<dbReference type="KEGG" id="vg:80400788"/>